<sequence length="59" mass="6465">MKVMMPRLSALLELLHLSCGRTPKLHHAINYSTPFPDRLRISESAQLHATSAGNHGGSD</sequence>
<evidence type="ECO:0000313" key="1">
    <source>
        <dbReference type="EMBL" id="MPM64471.1"/>
    </source>
</evidence>
<name>A0A645BIS7_9ZZZZ</name>
<proteinExistence type="predicted"/>
<protein>
    <submittedName>
        <fullName evidence="1">Uncharacterized protein</fullName>
    </submittedName>
</protein>
<dbReference type="EMBL" id="VSSQ01019974">
    <property type="protein sequence ID" value="MPM64471.1"/>
    <property type="molecule type" value="Genomic_DNA"/>
</dbReference>
<comment type="caution">
    <text evidence="1">The sequence shown here is derived from an EMBL/GenBank/DDBJ whole genome shotgun (WGS) entry which is preliminary data.</text>
</comment>
<dbReference type="AlphaFoldDB" id="A0A645BIS7"/>
<reference evidence="1" key="1">
    <citation type="submission" date="2019-08" db="EMBL/GenBank/DDBJ databases">
        <authorList>
            <person name="Kucharzyk K."/>
            <person name="Murdoch R.W."/>
            <person name="Higgins S."/>
            <person name="Loffler F."/>
        </authorList>
    </citation>
    <scope>NUCLEOTIDE SEQUENCE</scope>
</reference>
<gene>
    <name evidence="1" type="ORF">SDC9_111357</name>
</gene>
<accession>A0A645BIS7</accession>
<organism evidence="1">
    <name type="scientific">bioreactor metagenome</name>
    <dbReference type="NCBI Taxonomy" id="1076179"/>
    <lineage>
        <taxon>unclassified sequences</taxon>
        <taxon>metagenomes</taxon>
        <taxon>ecological metagenomes</taxon>
    </lineage>
</organism>